<proteinExistence type="predicted"/>
<feature type="domain" description="hAT-like transposase RNase-H fold" evidence="2">
    <location>
        <begin position="165"/>
        <end position="268"/>
    </location>
</feature>
<organism evidence="3 4">
    <name type="scientific">Malus baccata</name>
    <name type="common">Siberian crab apple</name>
    <name type="synonym">Pyrus baccata</name>
    <dbReference type="NCBI Taxonomy" id="106549"/>
    <lineage>
        <taxon>Eukaryota</taxon>
        <taxon>Viridiplantae</taxon>
        <taxon>Streptophyta</taxon>
        <taxon>Embryophyta</taxon>
        <taxon>Tracheophyta</taxon>
        <taxon>Spermatophyta</taxon>
        <taxon>Magnoliopsida</taxon>
        <taxon>eudicotyledons</taxon>
        <taxon>Gunneridae</taxon>
        <taxon>Pentapetalae</taxon>
        <taxon>rosids</taxon>
        <taxon>fabids</taxon>
        <taxon>Rosales</taxon>
        <taxon>Rosaceae</taxon>
        <taxon>Amygdaloideae</taxon>
        <taxon>Maleae</taxon>
        <taxon>Malus</taxon>
    </lineage>
</organism>
<evidence type="ECO:0000259" key="1">
    <source>
        <dbReference type="Pfam" id="PF05699"/>
    </source>
</evidence>
<reference evidence="3 4" key="1">
    <citation type="journal article" date="2019" name="G3 (Bethesda)">
        <title>Sequencing of a Wild Apple (Malus baccata) Genome Unravels the Differences Between Cultivated and Wild Apple Species Regarding Disease Resistance and Cold Tolerance.</title>
        <authorList>
            <person name="Chen X."/>
        </authorList>
    </citation>
    <scope>NUCLEOTIDE SEQUENCE [LARGE SCALE GENOMIC DNA]</scope>
    <source>
        <strain evidence="4">cv. Shandingzi</strain>
        <tissue evidence="3">Leaves</tissue>
    </source>
</reference>
<dbReference type="AlphaFoldDB" id="A0A540KAK9"/>
<dbReference type="PANTHER" id="PTHR23272:SF161">
    <property type="entry name" value="ZINC FINGER BED DOMAIN-CONTAINING PROTEIN RICESLEEPER 1-LIKE"/>
    <property type="match status" value="1"/>
</dbReference>
<evidence type="ECO:0000313" key="4">
    <source>
        <dbReference type="Proteomes" id="UP000315295"/>
    </source>
</evidence>
<dbReference type="EMBL" id="VIEB01001644">
    <property type="protein sequence ID" value="TQD70972.1"/>
    <property type="molecule type" value="Genomic_DNA"/>
</dbReference>
<accession>A0A540KAK9</accession>
<dbReference type="SUPFAM" id="SSF53098">
    <property type="entry name" value="Ribonuclease H-like"/>
    <property type="match status" value="1"/>
</dbReference>
<name>A0A540KAK9_MALBA</name>
<dbReference type="Pfam" id="PF14372">
    <property type="entry name" value="hAT-like_RNase-H"/>
    <property type="match status" value="1"/>
</dbReference>
<dbReference type="STRING" id="106549.A0A540KAK9"/>
<gene>
    <name evidence="3" type="ORF">C1H46_043495</name>
</gene>
<protein>
    <recommendedName>
        <fullName evidence="5">HAT C-terminal dimerisation domain-containing protein</fullName>
    </recommendedName>
</protein>
<evidence type="ECO:0008006" key="5">
    <source>
        <dbReference type="Google" id="ProtNLM"/>
    </source>
</evidence>
<evidence type="ECO:0000259" key="2">
    <source>
        <dbReference type="Pfam" id="PF14372"/>
    </source>
</evidence>
<evidence type="ECO:0000313" key="3">
    <source>
        <dbReference type="EMBL" id="TQD70972.1"/>
    </source>
</evidence>
<dbReference type="PANTHER" id="PTHR23272">
    <property type="entry name" value="BED FINGER-RELATED"/>
    <property type="match status" value="1"/>
</dbReference>
<dbReference type="Pfam" id="PF05699">
    <property type="entry name" value="Dimer_Tnp_hAT"/>
    <property type="match status" value="1"/>
</dbReference>
<dbReference type="GO" id="GO:0046983">
    <property type="term" value="F:protein dimerization activity"/>
    <property type="evidence" value="ECO:0007669"/>
    <property type="project" value="InterPro"/>
</dbReference>
<sequence>MKRGLKFNGTFLLDGAHLHIRCACHVLNLIVKDGMTEISHEIEGIRNCVKFIHSSPTRLETFKEYCVLMRFDKMSNIPFDVVTMWNATYEMLNSAFKFKKVFSRMADECNTFISYFQEEVSKEINGVTTKVKRMGPPVVEDWERAMTFAHFLQKFNDATLTLSATLTPTSNLILDTVITLQLEMEEKICNSSNATLQSVATSMKLKFDKYWGDIEKVNPILFIAQALNPRYKFEMLEASLEELCYSCEAILDVNTSIKKNLTDLFKAYKEGEVSSSRSVTVDHRPSVVVDDSSGLEDDDVATRMQKKIQQKRAAAQQNEISNEMDMYINDPHQSLTYEGFNILDWWKVNCGTYPTLSKVAKDIFALLSSTVASENAFSLGERVVDPFRASLTSRTVEALVWTSD</sequence>
<dbReference type="InterPro" id="IPR008906">
    <property type="entry name" value="HATC_C_dom"/>
</dbReference>
<comment type="caution">
    <text evidence="3">The sequence shown here is derived from an EMBL/GenBank/DDBJ whole genome shotgun (WGS) entry which is preliminary data.</text>
</comment>
<dbReference type="InterPro" id="IPR025525">
    <property type="entry name" value="hAT-like_transposase_RNase-H"/>
</dbReference>
<feature type="domain" description="HAT C-terminal dimerisation" evidence="1">
    <location>
        <begin position="323"/>
        <end position="402"/>
    </location>
</feature>
<keyword evidence="4" id="KW-1185">Reference proteome</keyword>
<dbReference type="GO" id="GO:0003677">
    <property type="term" value="F:DNA binding"/>
    <property type="evidence" value="ECO:0007669"/>
    <property type="project" value="InterPro"/>
</dbReference>
<dbReference type="Proteomes" id="UP000315295">
    <property type="component" value="Unassembled WGS sequence"/>
</dbReference>
<dbReference type="InterPro" id="IPR012337">
    <property type="entry name" value="RNaseH-like_sf"/>
</dbReference>